<protein>
    <submittedName>
        <fullName evidence="1">Uncharacterized protein</fullName>
    </submittedName>
</protein>
<name>A0A076LIG6_9EURY</name>
<proteinExistence type="predicted"/>
<dbReference type="OrthoDB" id="65953at2157"/>
<dbReference type="KEGG" id="mjh:JH146_1436"/>
<gene>
    <name evidence="1" type="ORF">JH146_1436</name>
</gene>
<dbReference type="HOGENOM" id="CLU_2056049_0_0_2"/>
<dbReference type="Proteomes" id="UP000028781">
    <property type="component" value="Chromosome"/>
</dbReference>
<evidence type="ECO:0000313" key="1">
    <source>
        <dbReference type="EMBL" id="AIJ06278.1"/>
    </source>
</evidence>
<evidence type="ECO:0000313" key="2">
    <source>
        <dbReference type="Proteomes" id="UP000028781"/>
    </source>
</evidence>
<dbReference type="GeneID" id="24892066"/>
<reference evidence="1 2" key="1">
    <citation type="journal article" date="2015" name="Int. J. Syst. Evol. Microbiol.">
        <title>M ethanocaldococcus bathoardescens sp. nov., a hyperthermophilic methanogen isolated from a volcanically active deep-sea hydrothermal vent.</title>
        <authorList>
            <person name="Stewart L.C."/>
            <person name="Jung J.H."/>
            <person name="Kim Y.T."/>
            <person name="Kwon S.W."/>
            <person name="Park C.S."/>
            <person name="Holden J.F."/>
        </authorList>
    </citation>
    <scope>NUCLEOTIDE SEQUENCE [LARGE SCALE GENOMIC DNA]</scope>
    <source>
        <strain evidence="1 2">JH146</strain>
    </source>
</reference>
<organism evidence="1 2">
    <name type="scientific">Methanocaldococcus bathoardescens</name>
    <dbReference type="NCBI Taxonomy" id="1301915"/>
    <lineage>
        <taxon>Archaea</taxon>
        <taxon>Methanobacteriati</taxon>
        <taxon>Methanobacteriota</taxon>
        <taxon>Methanomada group</taxon>
        <taxon>Methanococci</taxon>
        <taxon>Methanococcales</taxon>
        <taxon>Methanocaldococcaceae</taxon>
        <taxon>Methanocaldococcus</taxon>
    </lineage>
</organism>
<dbReference type="AlphaFoldDB" id="A0A076LIG6"/>
<sequence length="129" mass="14915">MEEKIILSIQNPESVLISYVDIYLGDKNVSLEVLSKDTAKINLPFDKDEGEGEIVVKIRYKTLPNHKNKDKKEVKKQDYKNLSSNFNKITKKTNDRKNNDIIVADSKPISLEELKKEEKKRKLSNIIIV</sequence>
<dbReference type="STRING" id="1301915.JH146_1436"/>
<dbReference type="RefSeq" id="WP_048202368.1">
    <property type="nucleotide sequence ID" value="NZ_CP009149.1"/>
</dbReference>
<dbReference type="EMBL" id="CP009149">
    <property type="protein sequence ID" value="AIJ06278.1"/>
    <property type="molecule type" value="Genomic_DNA"/>
</dbReference>
<accession>A0A076LIG6</accession>
<keyword evidence="2" id="KW-1185">Reference proteome</keyword>